<feature type="transmembrane region" description="Helical" evidence="5">
    <location>
        <begin position="497"/>
        <end position="515"/>
    </location>
</feature>
<dbReference type="InterPro" id="IPR011701">
    <property type="entry name" value="MFS"/>
</dbReference>
<dbReference type="InterPro" id="IPR005829">
    <property type="entry name" value="Sugar_transporter_CS"/>
</dbReference>
<keyword evidence="3 5" id="KW-1133">Transmembrane helix</keyword>
<dbReference type="InterPro" id="IPR020846">
    <property type="entry name" value="MFS_dom"/>
</dbReference>
<evidence type="ECO:0000256" key="3">
    <source>
        <dbReference type="ARBA" id="ARBA00022989"/>
    </source>
</evidence>
<evidence type="ECO:0000313" key="8">
    <source>
        <dbReference type="Proteomes" id="UP000469558"/>
    </source>
</evidence>
<dbReference type="PROSITE" id="PS00216">
    <property type="entry name" value="SUGAR_TRANSPORT_1"/>
    <property type="match status" value="1"/>
</dbReference>
<feature type="transmembrane region" description="Helical" evidence="5">
    <location>
        <begin position="254"/>
        <end position="273"/>
    </location>
</feature>
<accession>A0A8T9CB98</accession>
<reference evidence="7 8" key="1">
    <citation type="submission" date="2018-05" db="EMBL/GenBank/DDBJ databases">
        <title>Genome sequencing and assembly of the regulated plant pathogen Lachnellula willkommii and related sister species for the development of diagnostic species identification markers.</title>
        <authorList>
            <person name="Giroux E."/>
            <person name="Bilodeau G."/>
        </authorList>
    </citation>
    <scope>NUCLEOTIDE SEQUENCE [LARGE SCALE GENOMIC DNA]</scope>
    <source>
        <strain evidence="7 8">CBS 268.59</strain>
    </source>
</reference>
<feature type="domain" description="Major facilitator superfamily (MFS) profile" evidence="6">
    <location>
        <begin position="35"/>
        <end position="520"/>
    </location>
</feature>
<dbReference type="Proteomes" id="UP000469558">
    <property type="component" value="Unassembled WGS sequence"/>
</dbReference>
<dbReference type="Gene3D" id="1.20.1250.20">
    <property type="entry name" value="MFS general substrate transporter like domains"/>
    <property type="match status" value="2"/>
</dbReference>
<dbReference type="PANTHER" id="PTHR23501">
    <property type="entry name" value="MAJOR FACILITATOR SUPERFAMILY"/>
    <property type="match status" value="1"/>
</dbReference>
<sequence>MATIAPAIPSKDVEKSAGVLEDTQSREGQFTQTQRILIVAAAQFLGLLDQTAVNTAVPTIARNLNAGASISWIASSFLASSTATQLIVGRLSDIFGRKTTIIGALCMVVLGELLNGFAQNPIWLYSCRAVAGFGAGSLGSQANIIISDITTLKQRGKYFGIVGVAVVLGNGLGPVIGGLLAEKNWRWVFWLIPPLCAVSITILAFILPGSGRKENAMARLKLVDWFGVFMTLAGTFLLLVPITQVGSTFKIDSARFIGLLTAGVTVFVVLFIVEWKFIKLPVIALYLFGQGYGINVFIWQNVAIGWIYFGNLYYTPQYLQNVRGYSPSHAGTLLLPLAVTAGVSSAISGNIVSKSGRYLWAIVMGNIFWTTGLAFQAGFYNRDTKFYAISLVGICQGIGVGFTLQNNMVGVLAHTYKRDRGVAVGLRQFTRSLAGAIGIAASNSILSGTLRSELRDVVPGEMIGSLTASTADLGSMGLNAAQQQAVRDAYMKGIHRIYIVYAPLAAAMLLAMLPIRDRGLKQMDEHEQKEDSRELAAVEPELVEQKVLSEYTGNVKADAF</sequence>
<dbReference type="AlphaFoldDB" id="A0A8T9CB98"/>
<protein>
    <submittedName>
        <fullName evidence="7">Putative transporter</fullName>
    </submittedName>
</protein>
<dbReference type="GO" id="GO:0005886">
    <property type="term" value="C:plasma membrane"/>
    <property type="evidence" value="ECO:0007669"/>
    <property type="project" value="TreeGrafter"/>
</dbReference>
<proteinExistence type="predicted"/>
<gene>
    <name evidence="7" type="ORF">LSUE1_G005686</name>
</gene>
<dbReference type="OrthoDB" id="6770063at2759"/>
<dbReference type="PANTHER" id="PTHR23501:SF78">
    <property type="entry name" value="MAJOR FACILITATOR SUPERFAMILY (MFS) PROFILE DOMAIN-CONTAINING PROTEIN-RELATED"/>
    <property type="match status" value="1"/>
</dbReference>
<dbReference type="EMBL" id="QGMK01000550">
    <property type="protein sequence ID" value="TVY81100.1"/>
    <property type="molecule type" value="Genomic_DNA"/>
</dbReference>
<dbReference type="PROSITE" id="PS50850">
    <property type="entry name" value="MFS"/>
    <property type="match status" value="1"/>
</dbReference>
<dbReference type="Pfam" id="PF07690">
    <property type="entry name" value="MFS_1"/>
    <property type="match status" value="1"/>
</dbReference>
<name>A0A8T9CB98_9HELO</name>
<feature type="transmembrane region" description="Helical" evidence="5">
    <location>
        <begin position="187"/>
        <end position="210"/>
    </location>
</feature>
<evidence type="ECO:0000256" key="5">
    <source>
        <dbReference type="SAM" id="Phobius"/>
    </source>
</evidence>
<evidence type="ECO:0000256" key="1">
    <source>
        <dbReference type="ARBA" id="ARBA00004141"/>
    </source>
</evidence>
<feature type="transmembrane region" description="Helical" evidence="5">
    <location>
        <begin position="386"/>
        <end position="404"/>
    </location>
</feature>
<keyword evidence="2 5" id="KW-0812">Transmembrane</keyword>
<feature type="transmembrane region" description="Helical" evidence="5">
    <location>
        <begin position="158"/>
        <end position="181"/>
    </location>
</feature>
<comment type="caution">
    <text evidence="7">The sequence shown here is derived from an EMBL/GenBank/DDBJ whole genome shotgun (WGS) entry which is preliminary data.</text>
</comment>
<dbReference type="InterPro" id="IPR036259">
    <property type="entry name" value="MFS_trans_sf"/>
</dbReference>
<dbReference type="SUPFAM" id="SSF103473">
    <property type="entry name" value="MFS general substrate transporter"/>
    <property type="match status" value="1"/>
</dbReference>
<organism evidence="7 8">
    <name type="scientific">Lachnellula suecica</name>
    <dbReference type="NCBI Taxonomy" id="602035"/>
    <lineage>
        <taxon>Eukaryota</taxon>
        <taxon>Fungi</taxon>
        <taxon>Dikarya</taxon>
        <taxon>Ascomycota</taxon>
        <taxon>Pezizomycotina</taxon>
        <taxon>Leotiomycetes</taxon>
        <taxon>Helotiales</taxon>
        <taxon>Lachnaceae</taxon>
        <taxon>Lachnellula</taxon>
    </lineage>
</organism>
<evidence type="ECO:0000259" key="6">
    <source>
        <dbReference type="PROSITE" id="PS50850"/>
    </source>
</evidence>
<feature type="transmembrane region" description="Helical" evidence="5">
    <location>
        <begin position="285"/>
        <end position="309"/>
    </location>
</feature>
<evidence type="ECO:0000256" key="2">
    <source>
        <dbReference type="ARBA" id="ARBA00022692"/>
    </source>
</evidence>
<dbReference type="PRINTS" id="PR01036">
    <property type="entry name" value="TCRTETB"/>
</dbReference>
<keyword evidence="8" id="KW-1185">Reference proteome</keyword>
<keyword evidence="4 5" id="KW-0472">Membrane</keyword>
<feature type="transmembrane region" description="Helical" evidence="5">
    <location>
        <begin position="329"/>
        <end position="347"/>
    </location>
</feature>
<feature type="transmembrane region" description="Helical" evidence="5">
    <location>
        <begin position="222"/>
        <end position="242"/>
    </location>
</feature>
<evidence type="ECO:0000256" key="4">
    <source>
        <dbReference type="ARBA" id="ARBA00023136"/>
    </source>
</evidence>
<comment type="subcellular location">
    <subcellularLocation>
        <location evidence="1">Membrane</location>
        <topology evidence="1">Multi-pass membrane protein</topology>
    </subcellularLocation>
</comment>
<evidence type="ECO:0000313" key="7">
    <source>
        <dbReference type="EMBL" id="TVY81100.1"/>
    </source>
</evidence>
<feature type="transmembrane region" description="Helical" evidence="5">
    <location>
        <begin position="359"/>
        <end position="380"/>
    </location>
</feature>
<dbReference type="GO" id="GO:0022857">
    <property type="term" value="F:transmembrane transporter activity"/>
    <property type="evidence" value="ECO:0007669"/>
    <property type="project" value="InterPro"/>
</dbReference>